<dbReference type="NCBIfam" id="NF004315">
    <property type="entry name" value="PRK05710.1-4"/>
    <property type="match status" value="1"/>
</dbReference>
<dbReference type="InterPro" id="IPR001412">
    <property type="entry name" value="aa-tRNA-synth_I_CS"/>
</dbReference>
<dbReference type="GO" id="GO:0004818">
    <property type="term" value="F:glutamate-tRNA ligase activity"/>
    <property type="evidence" value="ECO:0007669"/>
    <property type="project" value="TreeGrafter"/>
</dbReference>
<dbReference type="InterPro" id="IPR014729">
    <property type="entry name" value="Rossmann-like_a/b/a_fold"/>
</dbReference>
<feature type="domain" description="Glutamyl/glutaminyl-tRNA synthetase class Ib catalytic" evidence="8">
    <location>
        <begin position="3"/>
        <end position="293"/>
    </location>
</feature>
<evidence type="ECO:0000256" key="7">
    <source>
        <dbReference type="RuleBase" id="RU363037"/>
    </source>
</evidence>
<dbReference type="Proteomes" id="UP000326837">
    <property type="component" value="Chromosome"/>
</dbReference>
<evidence type="ECO:0000256" key="5">
    <source>
        <dbReference type="ARBA" id="ARBA00022840"/>
    </source>
</evidence>
<dbReference type="PRINTS" id="PR00987">
    <property type="entry name" value="TRNASYNTHGLU"/>
</dbReference>
<dbReference type="InterPro" id="IPR049940">
    <property type="entry name" value="GluQ/Sye"/>
</dbReference>
<protein>
    <recommendedName>
        <fullName evidence="8">Glutamyl/glutaminyl-tRNA synthetase class Ib catalytic domain-containing protein</fullName>
    </recommendedName>
</protein>
<keyword evidence="4" id="KW-0862">Zinc</keyword>
<keyword evidence="3 7" id="KW-0547">Nucleotide-binding</keyword>
<evidence type="ECO:0000256" key="6">
    <source>
        <dbReference type="ARBA" id="ARBA00023146"/>
    </source>
</evidence>
<dbReference type="GO" id="GO:0005524">
    <property type="term" value="F:ATP binding"/>
    <property type="evidence" value="ECO:0007669"/>
    <property type="project" value="UniProtKB-KW"/>
</dbReference>
<dbReference type="InterPro" id="IPR000924">
    <property type="entry name" value="Glu/Gln-tRNA-synth"/>
</dbReference>
<keyword evidence="1 7" id="KW-0436">Ligase</keyword>
<organism evidence="9 10">
    <name type="scientific">Lacipirellula parvula</name>
    <dbReference type="NCBI Taxonomy" id="2650471"/>
    <lineage>
        <taxon>Bacteria</taxon>
        <taxon>Pseudomonadati</taxon>
        <taxon>Planctomycetota</taxon>
        <taxon>Planctomycetia</taxon>
        <taxon>Pirellulales</taxon>
        <taxon>Lacipirellulaceae</taxon>
        <taxon>Lacipirellula</taxon>
    </lineage>
</organism>
<evidence type="ECO:0000313" key="10">
    <source>
        <dbReference type="Proteomes" id="UP000326837"/>
    </source>
</evidence>
<dbReference type="RefSeq" id="WP_152101735.1">
    <property type="nucleotide sequence ID" value="NZ_AP021861.1"/>
</dbReference>
<dbReference type="KEGG" id="lpav:PLANPX_6198"/>
<name>A0A5K7XNF6_9BACT</name>
<dbReference type="PANTHER" id="PTHR43311:SF1">
    <property type="entry name" value="GLUTAMYL-Q TRNA(ASP) SYNTHETASE"/>
    <property type="match status" value="1"/>
</dbReference>
<comment type="similarity">
    <text evidence="7">Belongs to the class-I aminoacyl-tRNA synthetase family.</text>
</comment>
<evidence type="ECO:0000259" key="8">
    <source>
        <dbReference type="Pfam" id="PF00749"/>
    </source>
</evidence>
<dbReference type="PROSITE" id="PS00178">
    <property type="entry name" value="AA_TRNA_LIGASE_I"/>
    <property type="match status" value="1"/>
</dbReference>
<reference evidence="10" key="1">
    <citation type="submission" date="2019-10" db="EMBL/GenBank/DDBJ databases">
        <title>Lacipirellula parvula gen. nov., sp. nov., representing a lineage of planctomycetes widespread in freshwater anoxic habitats, and description of the family Lacipirellulaceae.</title>
        <authorList>
            <person name="Dedysh S.N."/>
            <person name="Kulichevskaya I.S."/>
            <person name="Beletsky A.V."/>
            <person name="Rakitin A.L."/>
            <person name="Mardanov A.V."/>
            <person name="Ivanova A.A."/>
            <person name="Saltykova V.X."/>
            <person name="Rijpstra W.I.C."/>
            <person name="Sinninghe Damste J.S."/>
            <person name="Ravin N.V."/>
        </authorList>
    </citation>
    <scope>NUCLEOTIDE SEQUENCE [LARGE SCALE GENOMIC DNA]</scope>
    <source>
        <strain evidence="10">PX69</strain>
    </source>
</reference>
<gene>
    <name evidence="9" type="ORF">PLANPX_6198</name>
</gene>
<keyword evidence="6 7" id="KW-0030">Aminoacyl-tRNA synthetase</keyword>
<evidence type="ECO:0000256" key="2">
    <source>
        <dbReference type="ARBA" id="ARBA00022723"/>
    </source>
</evidence>
<accession>A0A5K7XNF6</accession>
<dbReference type="GO" id="GO:0006424">
    <property type="term" value="P:glutamyl-tRNA aminoacylation"/>
    <property type="evidence" value="ECO:0007669"/>
    <property type="project" value="TreeGrafter"/>
</dbReference>
<dbReference type="EMBL" id="AP021861">
    <property type="protein sequence ID" value="BBO36586.1"/>
    <property type="molecule type" value="Genomic_DNA"/>
</dbReference>
<keyword evidence="5 7" id="KW-0067">ATP-binding</keyword>
<dbReference type="Pfam" id="PF00749">
    <property type="entry name" value="tRNA-synt_1c"/>
    <property type="match status" value="1"/>
</dbReference>
<dbReference type="PANTHER" id="PTHR43311">
    <property type="entry name" value="GLUTAMATE--TRNA LIGASE"/>
    <property type="match status" value="1"/>
</dbReference>
<dbReference type="Gene3D" id="3.40.50.620">
    <property type="entry name" value="HUPs"/>
    <property type="match status" value="1"/>
</dbReference>
<keyword evidence="10" id="KW-1185">Reference proteome</keyword>
<dbReference type="SUPFAM" id="SSF52374">
    <property type="entry name" value="Nucleotidylyl transferase"/>
    <property type="match status" value="1"/>
</dbReference>
<sequence>MHRTRLAPSPTGALHLGNARTFLANWALARQQGWHIILRIEDLDGPRVKAGASDEAVDVLRWLGIDWDAGPVTQRSDLAPYRAALERLAGQGDIYPCRCTRKEIEAAALSAPHGDEHELRYPGTCRPVEPTPLPPAALDEPGVAWRLRVPDGATAFVDHIAGAHRHDIAATTGDFLVATKEGLPSYQLAVVVDDARQAIDRIVRGDDLLGSTHRQLLLQQRLGIEPPPEYYHLPLVLGEDGRRLAKRHGDSRISHYRAQGVAAERIIALIAEWCGLGEREKLSAKEFAGEFDLAAIPRTPITFNPATPHLAPGSSNRG</sequence>
<dbReference type="AlphaFoldDB" id="A0A5K7XNF6"/>
<evidence type="ECO:0000256" key="4">
    <source>
        <dbReference type="ARBA" id="ARBA00022833"/>
    </source>
</evidence>
<evidence type="ECO:0000256" key="1">
    <source>
        <dbReference type="ARBA" id="ARBA00022598"/>
    </source>
</evidence>
<dbReference type="GO" id="GO:0005829">
    <property type="term" value="C:cytosol"/>
    <property type="evidence" value="ECO:0007669"/>
    <property type="project" value="TreeGrafter"/>
</dbReference>
<evidence type="ECO:0000313" key="9">
    <source>
        <dbReference type="EMBL" id="BBO36586.1"/>
    </source>
</evidence>
<dbReference type="InterPro" id="IPR020058">
    <property type="entry name" value="Glu/Gln-tRNA-synth_Ib_cat-dom"/>
</dbReference>
<keyword evidence="7" id="KW-0648">Protein biosynthesis</keyword>
<evidence type="ECO:0000256" key="3">
    <source>
        <dbReference type="ARBA" id="ARBA00022741"/>
    </source>
</evidence>
<keyword evidence="2" id="KW-0479">Metal-binding</keyword>
<proteinExistence type="inferred from homology"/>